<dbReference type="RefSeq" id="WP_276093272.1">
    <property type="nucleotide sequence ID" value="NZ_JARJBC010000005.1"/>
</dbReference>
<evidence type="ECO:0000256" key="5">
    <source>
        <dbReference type="ARBA" id="ARBA00022475"/>
    </source>
</evidence>
<feature type="transmembrane region" description="Helical" evidence="13">
    <location>
        <begin position="89"/>
        <end position="122"/>
    </location>
</feature>
<evidence type="ECO:0000256" key="7">
    <source>
        <dbReference type="ARBA" id="ARBA00022967"/>
    </source>
</evidence>
<dbReference type="EC" id="7.1.1.9" evidence="4"/>
<evidence type="ECO:0000256" key="11">
    <source>
        <dbReference type="ARBA" id="ARBA00031401"/>
    </source>
</evidence>
<accession>A0ABT5ZIV4</accession>
<organism evidence="14 15">
    <name type="scientific">Streptomyces silvisoli</name>
    <dbReference type="NCBI Taxonomy" id="3034235"/>
    <lineage>
        <taxon>Bacteria</taxon>
        <taxon>Bacillati</taxon>
        <taxon>Actinomycetota</taxon>
        <taxon>Actinomycetes</taxon>
        <taxon>Kitasatosporales</taxon>
        <taxon>Streptomycetaceae</taxon>
        <taxon>Streptomyces</taxon>
    </lineage>
</organism>
<keyword evidence="5" id="KW-1003">Cell membrane</keyword>
<proteinExistence type="inferred from homology"/>
<dbReference type="EMBL" id="JARJBC010000005">
    <property type="protein sequence ID" value="MDF3289758.1"/>
    <property type="molecule type" value="Genomic_DNA"/>
</dbReference>
<dbReference type="PIRSF" id="PIRSF017385">
    <property type="entry name" value="CtaF"/>
    <property type="match status" value="1"/>
</dbReference>
<comment type="caution">
    <text evidence="14">The sequence shown here is derived from an EMBL/GenBank/DDBJ whole genome shotgun (WGS) entry which is preliminary data.</text>
</comment>
<comment type="subcellular location">
    <subcellularLocation>
        <location evidence="2">Cell membrane</location>
        <topology evidence="2">Multi-pass membrane protein</topology>
    </subcellularLocation>
</comment>
<dbReference type="InterPro" id="IPR021050">
    <property type="entry name" value="Cyt_c_oxidase_su4_actinobac"/>
</dbReference>
<gene>
    <name evidence="14" type="ORF">P3G67_11020</name>
</gene>
<keyword evidence="15" id="KW-1185">Reference proteome</keyword>
<keyword evidence="9 13" id="KW-0472">Membrane</keyword>
<protein>
    <recommendedName>
        <fullName evidence="4">cytochrome-c oxidase</fullName>
        <ecNumber evidence="4">7.1.1.9</ecNumber>
    </recommendedName>
    <alternativeName>
        <fullName evidence="11">Cytochrome aa3 subunit 4</fullName>
    </alternativeName>
    <alternativeName>
        <fullName evidence="10">Cytochrome c oxidase polypeptide IV</fullName>
    </alternativeName>
</protein>
<comment type="similarity">
    <text evidence="3">Belongs to the cytochrome c oxidase bacterial subunit CtaF family.</text>
</comment>
<dbReference type="Pfam" id="PF12270">
    <property type="entry name" value="Cyt_c_ox_IV"/>
    <property type="match status" value="1"/>
</dbReference>
<evidence type="ECO:0000256" key="3">
    <source>
        <dbReference type="ARBA" id="ARBA00006870"/>
    </source>
</evidence>
<sequence length="128" mass="13777">MKVEAFLFGGVSFFFFVTDLVYASLSGEPAGTAALTIAFVMSALIAFFCAMNYHRKGIRPEDRGDGEVQDRAGLLDFFPPHSAYPPLTALGFTLSAAGVVFGLWLFLLGFGLLGAGICGFAFEFVNRE</sequence>
<reference evidence="14 15" key="1">
    <citation type="submission" date="2023-03" db="EMBL/GenBank/DDBJ databases">
        <title>Draft genome sequence of Streptomyces sp. RB6PN23 isolated from peat swamp forest in Thailand.</title>
        <authorList>
            <person name="Klaysubun C."/>
            <person name="Duangmal K."/>
        </authorList>
    </citation>
    <scope>NUCLEOTIDE SEQUENCE [LARGE SCALE GENOMIC DNA]</scope>
    <source>
        <strain evidence="14 15">RB6PN23</strain>
    </source>
</reference>
<evidence type="ECO:0000256" key="9">
    <source>
        <dbReference type="ARBA" id="ARBA00023136"/>
    </source>
</evidence>
<comment type="catalytic activity">
    <reaction evidence="12">
        <text>4 Fe(II)-[cytochrome c] + O2 + 8 H(+)(in) = 4 Fe(III)-[cytochrome c] + 2 H2O + 4 H(+)(out)</text>
        <dbReference type="Rhea" id="RHEA:11436"/>
        <dbReference type="Rhea" id="RHEA-COMP:10350"/>
        <dbReference type="Rhea" id="RHEA-COMP:14399"/>
        <dbReference type="ChEBI" id="CHEBI:15377"/>
        <dbReference type="ChEBI" id="CHEBI:15378"/>
        <dbReference type="ChEBI" id="CHEBI:15379"/>
        <dbReference type="ChEBI" id="CHEBI:29033"/>
        <dbReference type="ChEBI" id="CHEBI:29034"/>
        <dbReference type="EC" id="7.1.1.9"/>
    </reaction>
</comment>
<evidence type="ECO:0000256" key="10">
    <source>
        <dbReference type="ARBA" id="ARBA00031366"/>
    </source>
</evidence>
<evidence type="ECO:0000313" key="15">
    <source>
        <dbReference type="Proteomes" id="UP001216579"/>
    </source>
</evidence>
<keyword evidence="7" id="KW-1278">Translocase</keyword>
<name>A0ABT5ZIV4_9ACTN</name>
<evidence type="ECO:0000256" key="13">
    <source>
        <dbReference type="SAM" id="Phobius"/>
    </source>
</evidence>
<evidence type="ECO:0000256" key="4">
    <source>
        <dbReference type="ARBA" id="ARBA00012949"/>
    </source>
</evidence>
<evidence type="ECO:0000256" key="1">
    <source>
        <dbReference type="ARBA" id="ARBA00002536"/>
    </source>
</evidence>
<evidence type="ECO:0000256" key="8">
    <source>
        <dbReference type="ARBA" id="ARBA00022989"/>
    </source>
</evidence>
<evidence type="ECO:0000313" key="14">
    <source>
        <dbReference type="EMBL" id="MDF3289758.1"/>
    </source>
</evidence>
<comment type="function">
    <text evidence="1">Part of cytochrome c oxidase, its function is unknown.</text>
</comment>
<keyword evidence="8 13" id="KW-1133">Transmembrane helix</keyword>
<evidence type="ECO:0000256" key="2">
    <source>
        <dbReference type="ARBA" id="ARBA00004651"/>
    </source>
</evidence>
<evidence type="ECO:0000256" key="6">
    <source>
        <dbReference type="ARBA" id="ARBA00022692"/>
    </source>
</evidence>
<feature type="transmembrane region" description="Helical" evidence="13">
    <location>
        <begin position="33"/>
        <end position="53"/>
    </location>
</feature>
<keyword evidence="6 13" id="KW-0812">Transmembrane</keyword>
<dbReference type="Proteomes" id="UP001216579">
    <property type="component" value="Unassembled WGS sequence"/>
</dbReference>
<evidence type="ECO:0000256" key="12">
    <source>
        <dbReference type="ARBA" id="ARBA00047816"/>
    </source>
</evidence>